<keyword evidence="5" id="KW-0449">Lipoprotein</keyword>
<feature type="signal peptide" evidence="7">
    <location>
        <begin position="1"/>
        <end position="28"/>
    </location>
</feature>
<name>A0A449A6A8_9BACT</name>
<protein>
    <recommendedName>
        <fullName evidence="8">ABC transporter substrate-binding protein PnrA-like domain-containing protein</fullName>
    </recommendedName>
</protein>
<organism evidence="9 10">
    <name type="scientific">Mesomycoplasma neurolyticum</name>
    <dbReference type="NCBI Taxonomy" id="2120"/>
    <lineage>
        <taxon>Bacteria</taxon>
        <taxon>Bacillati</taxon>
        <taxon>Mycoplasmatota</taxon>
        <taxon>Mycoplasmoidales</taxon>
        <taxon>Metamycoplasmataceae</taxon>
        <taxon>Mesomycoplasma</taxon>
    </lineage>
</organism>
<accession>A0A449A6A8</accession>
<evidence type="ECO:0000256" key="7">
    <source>
        <dbReference type="SAM" id="SignalP"/>
    </source>
</evidence>
<feature type="compositionally biased region" description="Low complexity" evidence="6">
    <location>
        <begin position="598"/>
        <end position="611"/>
    </location>
</feature>
<feature type="domain" description="ABC transporter substrate-binding protein PnrA-like" evidence="8">
    <location>
        <begin position="73"/>
        <end position="362"/>
    </location>
</feature>
<sequence>MKKILLNKKVLFTLGAILPLSMVGIASSCGVKNFSEPKNTVSNIETLVKDNKTSIETASKDDAKHNKLKIQLLTAAGAVNDQSFNQSIWEALQSFGYLAGLTTSEVKYTNSPSQDRLHDFYDRMLKSDSNVWVLSGFNHGLPENSFVDWYAKPENKGKFDAKNITVVGIDFNLDESKIAPGKFITIKYRTNEAGWIAGYAASKFLADIETEVSKRTLATFGGGNEAGVTDFIAGFLGGINYWNTNNSDKKVKLSHNALTLDTGFDTGKSEKTNAVKSIVTTNNPRIILPVAGPFTATVLESMGESQYVIGVDTDQSKAFKDKSAKFFTSIEKRLGDTLFRVIRDLYLKDKASDTLITGFEKGVKSLNIFSGRSDKAVSVSENSFGEGDNKTKADAALAEAKDKFTTLTNGKTTAKDIADALGTPYMHEGSTNDQVSHLNYFVKKINGLDITEEEKTKWEKTTPDKKEENKDEKLHGDDPNAGSDSNNDTSTEVKPQDTEKPKEDKSNKDANAENSTGDVGSDTKTQKGDTTEDNNKSESGSSDKTSSDTTKDMAQPDTTEQTGNDKVNTTPNTEGTESRESGSSSGNSDNTGDKANTSEETQTTETGSSDKTSSDTTKDMAQPDTTEQTGNDKVNTTPNTEGTESTESGSSGGNSDNTGDKANTSEETQTTETGSGNDTTEQATPQT</sequence>
<keyword evidence="2" id="KW-1003">Cell membrane</keyword>
<dbReference type="PRINTS" id="PR01733">
    <property type="entry name" value="LIPPROTEIN48"/>
</dbReference>
<feature type="chain" id="PRO_5019563804" description="ABC transporter substrate-binding protein PnrA-like domain-containing protein" evidence="7">
    <location>
        <begin position="29"/>
        <end position="687"/>
    </location>
</feature>
<dbReference type="Pfam" id="PF02608">
    <property type="entry name" value="Bmp"/>
    <property type="match status" value="1"/>
</dbReference>
<feature type="compositionally biased region" description="Low complexity" evidence="6">
    <location>
        <begin position="635"/>
        <end position="657"/>
    </location>
</feature>
<evidence type="ECO:0000256" key="2">
    <source>
        <dbReference type="ARBA" id="ARBA00022475"/>
    </source>
</evidence>
<keyword evidence="10" id="KW-1185">Reference proteome</keyword>
<evidence type="ECO:0000256" key="1">
    <source>
        <dbReference type="ARBA" id="ARBA00004236"/>
    </source>
</evidence>
<dbReference type="AlphaFoldDB" id="A0A449A6A8"/>
<reference evidence="9 10" key="1">
    <citation type="submission" date="2019-01" db="EMBL/GenBank/DDBJ databases">
        <authorList>
            <consortium name="Pathogen Informatics"/>
        </authorList>
    </citation>
    <scope>NUCLEOTIDE SEQUENCE [LARGE SCALE GENOMIC DNA]</scope>
    <source>
        <strain evidence="9 10">NCTC10166</strain>
    </source>
</reference>
<proteinExistence type="predicted"/>
<evidence type="ECO:0000313" key="9">
    <source>
        <dbReference type="EMBL" id="VEU59759.1"/>
    </source>
</evidence>
<feature type="compositionally biased region" description="Low complexity" evidence="6">
    <location>
        <begin position="665"/>
        <end position="676"/>
    </location>
</feature>
<dbReference type="InterPro" id="IPR008107">
    <property type="entry name" value="Mycoplasma_p48"/>
</dbReference>
<dbReference type="GO" id="GO:0005886">
    <property type="term" value="C:plasma membrane"/>
    <property type="evidence" value="ECO:0007669"/>
    <property type="project" value="UniProtKB-SubCell"/>
</dbReference>
<feature type="region of interest" description="Disordered" evidence="6">
    <location>
        <begin position="456"/>
        <end position="687"/>
    </location>
</feature>
<evidence type="ECO:0000256" key="3">
    <source>
        <dbReference type="ARBA" id="ARBA00022729"/>
    </source>
</evidence>
<dbReference type="PROSITE" id="PS51257">
    <property type="entry name" value="PROKAR_LIPOPROTEIN"/>
    <property type="match status" value="1"/>
</dbReference>
<dbReference type="InterPro" id="IPR003760">
    <property type="entry name" value="PnrA-like"/>
</dbReference>
<dbReference type="PANTHER" id="PTHR34296:SF2">
    <property type="entry name" value="ABC TRANSPORTER GUANOSINE-BINDING PROTEIN NUPN"/>
    <property type="match status" value="1"/>
</dbReference>
<dbReference type="KEGG" id="mnu:NCTC10166_00744"/>
<evidence type="ECO:0000256" key="6">
    <source>
        <dbReference type="SAM" id="MobiDB-lite"/>
    </source>
</evidence>
<feature type="compositionally biased region" description="Basic and acidic residues" evidence="6">
    <location>
        <begin position="456"/>
        <end position="478"/>
    </location>
</feature>
<dbReference type="PANTHER" id="PTHR34296">
    <property type="entry name" value="TRANSCRIPTIONAL ACTIVATOR PROTEIN MED"/>
    <property type="match status" value="1"/>
</dbReference>
<feature type="compositionally biased region" description="Basic and acidic residues" evidence="6">
    <location>
        <begin position="524"/>
        <end position="536"/>
    </location>
</feature>
<evidence type="ECO:0000256" key="5">
    <source>
        <dbReference type="ARBA" id="ARBA00023288"/>
    </source>
</evidence>
<gene>
    <name evidence="9" type="ORF">NCTC10166_00744</name>
</gene>
<keyword evidence="3 7" id="KW-0732">Signal</keyword>
<dbReference type="Gene3D" id="3.40.50.2300">
    <property type="match status" value="2"/>
</dbReference>
<feature type="compositionally biased region" description="Polar residues" evidence="6">
    <location>
        <begin position="677"/>
        <end position="687"/>
    </location>
</feature>
<evidence type="ECO:0000259" key="8">
    <source>
        <dbReference type="Pfam" id="PF02608"/>
    </source>
</evidence>
<dbReference type="EMBL" id="LR214951">
    <property type="protein sequence ID" value="VEU59759.1"/>
    <property type="molecule type" value="Genomic_DNA"/>
</dbReference>
<feature type="compositionally biased region" description="Basic and acidic residues" evidence="6">
    <location>
        <begin position="494"/>
        <end position="511"/>
    </location>
</feature>
<dbReference type="RefSeq" id="WP_129720128.1">
    <property type="nucleotide sequence ID" value="NZ_LR214951.1"/>
</dbReference>
<evidence type="ECO:0000256" key="4">
    <source>
        <dbReference type="ARBA" id="ARBA00023136"/>
    </source>
</evidence>
<comment type="subcellular location">
    <subcellularLocation>
        <location evidence="1">Cell membrane</location>
    </subcellularLocation>
</comment>
<feature type="compositionally biased region" description="Polar residues" evidence="6">
    <location>
        <begin position="482"/>
        <end position="493"/>
    </location>
</feature>
<dbReference type="InterPro" id="IPR050957">
    <property type="entry name" value="BMP_lipoprotein"/>
</dbReference>
<dbReference type="OrthoDB" id="9769871at2"/>
<evidence type="ECO:0000313" key="10">
    <source>
        <dbReference type="Proteomes" id="UP000289440"/>
    </source>
</evidence>
<keyword evidence="4" id="KW-0472">Membrane</keyword>
<dbReference type="Proteomes" id="UP000289440">
    <property type="component" value="Chromosome"/>
</dbReference>
<feature type="compositionally biased region" description="Polar residues" evidence="6">
    <location>
        <begin position="556"/>
        <end position="571"/>
    </location>
</feature>
<feature type="compositionally biased region" description="Polar residues" evidence="6">
    <location>
        <begin position="623"/>
        <end position="634"/>
    </location>
</feature>
<feature type="compositionally biased region" description="Low complexity" evidence="6">
    <location>
        <begin position="581"/>
        <end position="590"/>
    </location>
</feature>